<keyword evidence="2" id="KW-1185">Reference proteome</keyword>
<reference evidence="1" key="1">
    <citation type="journal article" date="2020" name="Stud. Mycol.">
        <title>101 Dothideomycetes genomes: a test case for predicting lifestyles and emergence of pathogens.</title>
        <authorList>
            <person name="Haridas S."/>
            <person name="Albert R."/>
            <person name="Binder M."/>
            <person name="Bloem J."/>
            <person name="Labutti K."/>
            <person name="Salamov A."/>
            <person name="Andreopoulos B."/>
            <person name="Baker S."/>
            <person name="Barry K."/>
            <person name="Bills G."/>
            <person name="Bluhm B."/>
            <person name="Cannon C."/>
            <person name="Castanera R."/>
            <person name="Culley D."/>
            <person name="Daum C."/>
            <person name="Ezra D."/>
            <person name="Gonzalez J."/>
            <person name="Henrissat B."/>
            <person name="Kuo A."/>
            <person name="Liang C."/>
            <person name="Lipzen A."/>
            <person name="Lutzoni F."/>
            <person name="Magnuson J."/>
            <person name="Mondo S."/>
            <person name="Nolan M."/>
            <person name="Ohm R."/>
            <person name="Pangilinan J."/>
            <person name="Park H.-J."/>
            <person name="Ramirez L."/>
            <person name="Alfaro M."/>
            <person name="Sun H."/>
            <person name="Tritt A."/>
            <person name="Yoshinaga Y."/>
            <person name="Zwiers L.-H."/>
            <person name="Turgeon B."/>
            <person name="Goodwin S."/>
            <person name="Spatafora J."/>
            <person name="Crous P."/>
            <person name="Grigoriev I."/>
        </authorList>
    </citation>
    <scope>NUCLEOTIDE SEQUENCE</scope>
    <source>
        <strain evidence="1">CBS 269.34</strain>
    </source>
</reference>
<sequence length="339" mass="37272">MAPALLRNDSYDLVPRVSSSSSRCKVNSIPKVSVIDLNTYETEEHLTDDIISSLKVSGGCIIRNMYQQSTLDAMEQEIRPYINATGKATNKREDFVPSSTKLVTGLLSKSRTYALSVAGNKAWRTVCDHFLTSTLSNSWHGTQSRTSTSAPQLSTTVTFSISPGTPAQGLHRDDDIYHTQHPASPTHHLGRDTMLCLFVAGAPCTPANGATRFVPGSHLWDYRIPPPAYNPDNPLFAHAAMQPGDAFMMLGGTYHGAGANTTQGEERLVYAAFATRGYLRQEENQYLANDLERIRELPVGLQRWAGFGASKPFMGWVDMEEPVRLLSGEGVDVGEVEFW</sequence>
<evidence type="ECO:0000313" key="1">
    <source>
        <dbReference type="EMBL" id="KAF2491490.1"/>
    </source>
</evidence>
<accession>A0A6A6QHP4</accession>
<dbReference type="Gene3D" id="2.60.120.620">
    <property type="entry name" value="q2cbj1_9rhob like domain"/>
    <property type="match status" value="1"/>
</dbReference>
<gene>
    <name evidence="1" type="ORF">BU16DRAFT_574574</name>
</gene>
<dbReference type="AlphaFoldDB" id="A0A6A6QHP4"/>
<evidence type="ECO:0000313" key="2">
    <source>
        <dbReference type="Proteomes" id="UP000799750"/>
    </source>
</evidence>
<name>A0A6A6QHP4_9PEZI</name>
<organism evidence="1 2">
    <name type="scientific">Lophium mytilinum</name>
    <dbReference type="NCBI Taxonomy" id="390894"/>
    <lineage>
        <taxon>Eukaryota</taxon>
        <taxon>Fungi</taxon>
        <taxon>Dikarya</taxon>
        <taxon>Ascomycota</taxon>
        <taxon>Pezizomycotina</taxon>
        <taxon>Dothideomycetes</taxon>
        <taxon>Pleosporomycetidae</taxon>
        <taxon>Mytilinidiales</taxon>
        <taxon>Mytilinidiaceae</taxon>
        <taxon>Lophium</taxon>
    </lineage>
</organism>
<dbReference type="Pfam" id="PF05721">
    <property type="entry name" value="PhyH"/>
    <property type="match status" value="1"/>
</dbReference>
<dbReference type="OrthoDB" id="445007at2759"/>
<proteinExistence type="predicted"/>
<dbReference type="SUPFAM" id="SSF51197">
    <property type="entry name" value="Clavaminate synthase-like"/>
    <property type="match status" value="1"/>
</dbReference>
<dbReference type="Proteomes" id="UP000799750">
    <property type="component" value="Unassembled WGS sequence"/>
</dbReference>
<dbReference type="InterPro" id="IPR008775">
    <property type="entry name" value="Phytyl_CoA_dOase-like"/>
</dbReference>
<protein>
    <submittedName>
        <fullName evidence="1">PhyH-domain-containing protein</fullName>
    </submittedName>
</protein>
<dbReference type="EMBL" id="MU004195">
    <property type="protein sequence ID" value="KAF2491490.1"/>
    <property type="molecule type" value="Genomic_DNA"/>
</dbReference>